<dbReference type="Pfam" id="PF12728">
    <property type="entry name" value="HTH_17"/>
    <property type="match status" value="1"/>
</dbReference>
<keyword evidence="4" id="KW-1185">Reference proteome</keyword>
<protein>
    <submittedName>
        <fullName evidence="3">Helix-turn-helix domain-containing protein</fullName>
    </submittedName>
</protein>
<evidence type="ECO:0000313" key="4">
    <source>
        <dbReference type="Proteomes" id="UP000663651"/>
    </source>
</evidence>
<sequence>MDDVNDLLNGVESSPVEETVPAPDDIPAGNTLLLTVADLCALLQISRSTLFRMEKAGKVPGRLSLGGQVRYHRETVEAWLRSQAKG</sequence>
<dbReference type="InterPro" id="IPR041657">
    <property type="entry name" value="HTH_17"/>
</dbReference>
<evidence type="ECO:0000256" key="1">
    <source>
        <dbReference type="SAM" id="MobiDB-lite"/>
    </source>
</evidence>
<dbReference type="InterPro" id="IPR009061">
    <property type="entry name" value="DNA-bd_dom_put_sf"/>
</dbReference>
<accession>A0ABX7Q278</accession>
<gene>
    <name evidence="3" type="ORF">JZM60_13455</name>
</gene>
<organism evidence="3 4">
    <name type="scientific">Geobacter benzoatilyticus</name>
    <dbReference type="NCBI Taxonomy" id="2815309"/>
    <lineage>
        <taxon>Bacteria</taxon>
        <taxon>Pseudomonadati</taxon>
        <taxon>Thermodesulfobacteriota</taxon>
        <taxon>Desulfuromonadia</taxon>
        <taxon>Geobacterales</taxon>
        <taxon>Geobacteraceae</taxon>
        <taxon>Geobacter</taxon>
    </lineage>
</organism>
<dbReference type="NCBIfam" id="TIGR01764">
    <property type="entry name" value="excise"/>
    <property type="match status" value="1"/>
</dbReference>
<name>A0ABX7Q278_9BACT</name>
<dbReference type="EMBL" id="CP071382">
    <property type="protein sequence ID" value="QSV45135.1"/>
    <property type="molecule type" value="Genomic_DNA"/>
</dbReference>
<dbReference type="Proteomes" id="UP000663651">
    <property type="component" value="Chromosome"/>
</dbReference>
<evidence type="ECO:0000313" key="3">
    <source>
        <dbReference type="EMBL" id="QSV45135.1"/>
    </source>
</evidence>
<reference evidence="3 4" key="1">
    <citation type="submission" date="2021-03" db="EMBL/GenBank/DDBJ databases">
        <title>Geobacter metallireducens gen. nov. sp. nov., a microorganism capable of coupling the complete oxidation of organic compounds to the reduction of iron and other metals.</title>
        <authorList>
            <person name="Li Y."/>
        </authorList>
    </citation>
    <scope>NUCLEOTIDE SEQUENCE [LARGE SCALE GENOMIC DNA]</scope>
    <source>
        <strain evidence="3 4">Jerry-YX</strain>
    </source>
</reference>
<dbReference type="InterPro" id="IPR010093">
    <property type="entry name" value="SinI_DNA-bd"/>
</dbReference>
<dbReference type="RefSeq" id="WP_207162941.1">
    <property type="nucleotide sequence ID" value="NZ_CP071382.1"/>
</dbReference>
<feature type="region of interest" description="Disordered" evidence="1">
    <location>
        <begin position="1"/>
        <end position="24"/>
    </location>
</feature>
<dbReference type="SUPFAM" id="SSF46955">
    <property type="entry name" value="Putative DNA-binding domain"/>
    <property type="match status" value="1"/>
</dbReference>
<evidence type="ECO:0000259" key="2">
    <source>
        <dbReference type="Pfam" id="PF12728"/>
    </source>
</evidence>
<proteinExistence type="predicted"/>
<feature type="domain" description="Helix-turn-helix" evidence="2">
    <location>
        <begin position="33"/>
        <end position="83"/>
    </location>
</feature>